<dbReference type="Proteomes" id="UP000185781">
    <property type="component" value="Unassembled WGS sequence"/>
</dbReference>
<reference evidence="1 2" key="1">
    <citation type="submission" date="2017-01" db="EMBL/GenBank/DDBJ databases">
        <authorList>
            <person name="Mah S.A."/>
            <person name="Swanson W.J."/>
            <person name="Moy G.W."/>
            <person name="Vacquier V.D."/>
        </authorList>
    </citation>
    <scope>NUCLEOTIDE SEQUENCE [LARGE SCALE GENOMIC DNA]</scope>
    <source>
        <strain evidence="1 2">DSM 18014</strain>
    </source>
</reference>
<sequence length="140" mass="16584">MKILMKIFWGTCILFFITDLHAQKAVSDTLGYAKKFETNKQKYIGKPFSLLLKDMKQLQFKKAKSDIKEDQENALPSTIFRFSDKELNSPNEVSFVIKWKADTAPVTPIEFFEQEHNYRFTLNERNFFEKKIIKDIVVYK</sequence>
<dbReference type="EMBL" id="FTOV01000003">
    <property type="protein sequence ID" value="SIS88527.1"/>
    <property type="molecule type" value="Genomic_DNA"/>
</dbReference>
<dbReference type="AlphaFoldDB" id="A0A1N7MQX5"/>
<name>A0A1N7MQX5_9FLAO</name>
<protein>
    <submittedName>
        <fullName evidence="1">Uncharacterized protein</fullName>
    </submittedName>
</protein>
<accession>A0A1N7MQX5</accession>
<dbReference type="OrthoDB" id="1257719at2"/>
<proteinExistence type="predicted"/>
<organism evidence="1 2">
    <name type="scientific">Chryseobacterium gambrini</name>
    <dbReference type="NCBI Taxonomy" id="373672"/>
    <lineage>
        <taxon>Bacteria</taxon>
        <taxon>Pseudomonadati</taxon>
        <taxon>Bacteroidota</taxon>
        <taxon>Flavobacteriia</taxon>
        <taxon>Flavobacteriales</taxon>
        <taxon>Weeksellaceae</taxon>
        <taxon>Chryseobacterium group</taxon>
        <taxon>Chryseobacterium</taxon>
    </lineage>
</organism>
<dbReference type="RefSeq" id="WP_076391685.1">
    <property type="nucleotide sequence ID" value="NZ_FTOV01000003.1"/>
</dbReference>
<evidence type="ECO:0000313" key="2">
    <source>
        <dbReference type="Proteomes" id="UP000185781"/>
    </source>
</evidence>
<gene>
    <name evidence="1" type="ORF">SAMN05421785_103417</name>
</gene>
<evidence type="ECO:0000313" key="1">
    <source>
        <dbReference type="EMBL" id="SIS88527.1"/>
    </source>
</evidence>